<gene>
    <name evidence="2" type="ORF">OXX778_LOCUS6535</name>
</gene>
<evidence type="ECO:0000313" key="2">
    <source>
        <dbReference type="EMBL" id="CAF0802340.1"/>
    </source>
</evidence>
<sequence>MAFTYRKKFNCLVSDNPQPNISIYKTKKKQDVNSTDENILTLQKFKNLKRKFNEDNDKISLNAVQGQFQNNKKTKFESNNHLNVNHVKTINLDKIDNVEDFDSIDDVEDFDRIDDVEDFISSSHALSDDFDLHDDLNEPEYQFDLDEGHNNSNMNSKKKDDLDNSEYFENSIDNFDHNNIFESLHLVYEKFNNSKIEFAAALLCLFYSGRLTHYSFKIVCDLIKVITKESTKIPSDINQCMRWVIGDDKLLSETKWLCLLVLNELPLNIRFNFDNIIIAGLTISNGKPNLGFLLNRIKTDLKHLENGILLNENQFIKIKFFLISAVFDKPARSEVLRMIGPTGYFSCLKCIQQGHRVQTENGGTVLTFPFKKNCEDYLRTKELYDEHLRDSILANESYYGIKDKCILNDLKYFHPIENTLIDSMHSISLGIIKSLFTYWFDSRISKSYCLKNHMKLIDERLLKIRPPSYVSTAPRSIFLWKNWRSKEFLNFILLYSLIVFYEIMEIELYNNLILLVLILEFFYSPSIKKTEVPKIKTIIFEYLKNLNSLYDERILKSSFHELVHIPQMLIEFGPLNSSNCFPFEELNRKITSLINGSNLICEEFIKLFNIIHLLSSFKERSDNEDLKEFFSKYSLVKTSSWRHKNSTRIKISEKKFKIKNNLISIRLFEEYNISLKDFEAVEYLIYFGDKYSSIKHSTRFCDSYIYDKIKEIYGMINYLILVNDEIYLFCQEIIFLHNPFYSIKQCDIKSKTFKCKISKQFFLSKIENAEKMSQKKFDKPMTSSQSNDGKSSIKVFSLNSYQSNGLMINKNLNREVTSSLHSAKKVKIAEPLQKVNNQSKENICNKKVAHEKTTNVSSLNGKTKINHDKNDYVLVEFDQEKGLEIDIVKITRLNHGKIEFIEIGRRFSIQYGSEWYLARILHIGTHKSCDEEFSKISQYKSIEKNSSSSSKKNKEISTDEILTISEIPSPTNSSFQNKIDELEKTLLDKEIIIKNLEKRVEKLNERVKALQNNFTSEDISRIKNLCVNFMKIYGNQADFINIPLLNDEDDGEYFVLSKNYPDIRIKKDFKNKLEAYISSPNESPSAAFRKVISNLIRNLETWAINTRLSMIVKYSQELNAAFEYVLTFKPLWKFTLAEAEITKMCSERRRDLKKLGYVFSEKKNERGVYEIIKKPSEVQNLKDNEDELLELERNQEVENIEQASDDECEDSDENDDFALRLEEKEDEEFDTIKKSRIRKLPESDLDE</sequence>
<reference evidence="2" key="1">
    <citation type="submission" date="2021-02" db="EMBL/GenBank/DDBJ databases">
        <authorList>
            <person name="Nowell W R."/>
        </authorList>
    </citation>
    <scope>NUCLEOTIDE SEQUENCE</scope>
    <source>
        <strain evidence="2">Ploen Becks lab</strain>
    </source>
</reference>
<dbReference type="AlphaFoldDB" id="A0A813SXV3"/>
<dbReference type="EMBL" id="CAJNOC010000782">
    <property type="protein sequence ID" value="CAF0802340.1"/>
    <property type="molecule type" value="Genomic_DNA"/>
</dbReference>
<dbReference type="Proteomes" id="UP000663879">
    <property type="component" value="Unassembled WGS sequence"/>
</dbReference>
<dbReference type="PANTHER" id="PTHR46579:SF1">
    <property type="entry name" value="F5_8 TYPE C DOMAIN-CONTAINING PROTEIN"/>
    <property type="match status" value="1"/>
</dbReference>
<evidence type="ECO:0000313" key="3">
    <source>
        <dbReference type="Proteomes" id="UP000663879"/>
    </source>
</evidence>
<evidence type="ECO:0000256" key="1">
    <source>
        <dbReference type="SAM" id="Coils"/>
    </source>
</evidence>
<keyword evidence="3" id="KW-1185">Reference proteome</keyword>
<dbReference type="OrthoDB" id="2288618at2759"/>
<name>A0A813SXV3_9BILA</name>
<dbReference type="PANTHER" id="PTHR46579">
    <property type="entry name" value="F5/8 TYPE C DOMAIN-CONTAINING PROTEIN-RELATED"/>
    <property type="match status" value="1"/>
</dbReference>
<comment type="caution">
    <text evidence="2">The sequence shown here is derived from an EMBL/GenBank/DDBJ whole genome shotgun (WGS) entry which is preliminary data.</text>
</comment>
<organism evidence="2 3">
    <name type="scientific">Brachionus calyciflorus</name>
    <dbReference type="NCBI Taxonomy" id="104777"/>
    <lineage>
        <taxon>Eukaryota</taxon>
        <taxon>Metazoa</taxon>
        <taxon>Spiralia</taxon>
        <taxon>Gnathifera</taxon>
        <taxon>Rotifera</taxon>
        <taxon>Eurotatoria</taxon>
        <taxon>Monogononta</taxon>
        <taxon>Pseudotrocha</taxon>
        <taxon>Ploima</taxon>
        <taxon>Brachionidae</taxon>
        <taxon>Brachionus</taxon>
    </lineage>
</organism>
<proteinExistence type="predicted"/>
<accession>A0A813SXV3</accession>
<protein>
    <submittedName>
        <fullName evidence="2">Uncharacterized protein</fullName>
    </submittedName>
</protein>
<feature type="coiled-coil region" evidence="1">
    <location>
        <begin position="979"/>
        <end position="1013"/>
    </location>
</feature>
<keyword evidence="1" id="KW-0175">Coiled coil</keyword>